<evidence type="ECO:0000313" key="3">
    <source>
        <dbReference type="WBParaSite" id="MCU_014792-RA"/>
    </source>
</evidence>
<evidence type="ECO:0000256" key="1">
    <source>
        <dbReference type="SAM" id="MobiDB-lite"/>
    </source>
</evidence>
<keyword evidence="2" id="KW-0732">Signal</keyword>
<feature type="region of interest" description="Disordered" evidence="1">
    <location>
        <begin position="42"/>
        <end position="64"/>
    </location>
</feature>
<accession>A0A5K3G2U8</accession>
<sequence>TSRRFLTCFFCFCALDTTTSRCSLPPSPSARASVNSTSKATIFGSFPPRPPRLDSTHVQFLSHD</sequence>
<name>A0A5K3G2U8_MESCO</name>
<feature type="chain" id="PRO_5024451578" evidence="2">
    <location>
        <begin position="21"/>
        <end position="64"/>
    </location>
</feature>
<evidence type="ECO:0000256" key="2">
    <source>
        <dbReference type="SAM" id="SignalP"/>
    </source>
</evidence>
<proteinExistence type="predicted"/>
<dbReference type="AlphaFoldDB" id="A0A5K3G2U8"/>
<protein>
    <submittedName>
        <fullName evidence="3">Secreted protein</fullName>
    </submittedName>
</protein>
<reference evidence="3" key="1">
    <citation type="submission" date="2019-11" db="UniProtKB">
        <authorList>
            <consortium name="WormBaseParasite"/>
        </authorList>
    </citation>
    <scope>IDENTIFICATION</scope>
</reference>
<organism evidence="3">
    <name type="scientific">Mesocestoides corti</name>
    <name type="common">Flatworm</name>
    <dbReference type="NCBI Taxonomy" id="53468"/>
    <lineage>
        <taxon>Eukaryota</taxon>
        <taxon>Metazoa</taxon>
        <taxon>Spiralia</taxon>
        <taxon>Lophotrochozoa</taxon>
        <taxon>Platyhelminthes</taxon>
        <taxon>Cestoda</taxon>
        <taxon>Eucestoda</taxon>
        <taxon>Cyclophyllidea</taxon>
        <taxon>Mesocestoididae</taxon>
        <taxon>Mesocestoides</taxon>
    </lineage>
</organism>
<dbReference type="WBParaSite" id="MCU_014792-RA">
    <property type="protein sequence ID" value="MCU_014792-RA"/>
    <property type="gene ID" value="MCU_014792"/>
</dbReference>
<feature type="signal peptide" evidence="2">
    <location>
        <begin position="1"/>
        <end position="20"/>
    </location>
</feature>